<dbReference type="PANTHER" id="PTHR47027:SF8">
    <property type="entry name" value="RIBONUCLEASE H"/>
    <property type="match status" value="1"/>
</dbReference>
<dbReference type="AlphaFoldDB" id="A0A8S4S834"/>
<protein>
    <submittedName>
        <fullName evidence="2">Jg4525 protein</fullName>
    </submittedName>
</protein>
<dbReference type="InterPro" id="IPR043502">
    <property type="entry name" value="DNA/RNA_pol_sf"/>
</dbReference>
<dbReference type="InterPro" id="IPR000477">
    <property type="entry name" value="RT_dom"/>
</dbReference>
<dbReference type="Pfam" id="PF00078">
    <property type="entry name" value="RVT_1"/>
    <property type="match status" value="1"/>
</dbReference>
<feature type="domain" description="Reverse transcriptase" evidence="1">
    <location>
        <begin position="1"/>
        <end position="146"/>
    </location>
</feature>
<comment type="caution">
    <text evidence="2">The sequence shown here is derived from an EMBL/GenBank/DDBJ whole genome shotgun (WGS) entry which is preliminary data.</text>
</comment>
<evidence type="ECO:0000313" key="2">
    <source>
        <dbReference type="EMBL" id="CAH2258267.1"/>
    </source>
</evidence>
<organism evidence="2 3">
    <name type="scientific">Pararge aegeria aegeria</name>
    <dbReference type="NCBI Taxonomy" id="348720"/>
    <lineage>
        <taxon>Eukaryota</taxon>
        <taxon>Metazoa</taxon>
        <taxon>Ecdysozoa</taxon>
        <taxon>Arthropoda</taxon>
        <taxon>Hexapoda</taxon>
        <taxon>Insecta</taxon>
        <taxon>Pterygota</taxon>
        <taxon>Neoptera</taxon>
        <taxon>Endopterygota</taxon>
        <taxon>Lepidoptera</taxon>
        <taxon>Glossata</taxon>
        <taxon>Ditrysia</taxon>
        <taxon>Papilionoidea</taxon>
        <taxon>Nymphalidae</taxon>
        <taxon>Satyrinae</taxon>
        <taxon>Satyrini</taxon>
        <taxon>Parargina</taxon>
        <taxon>Pararge</taxon>
    </lineage>
</organism>
<dbReference type="EMBL" id="CAKXAJ010026141">
    <property type="protein sequence ID" value="CAH2258267.1"/>
    <property type="molecule type" value="Genomic_DNA"/>
</dbReference>
<accession>A0A8S4S834</accession>
<keyword evidence="3" id="KW-1185">Reference proteome</keyword>
<evidence type="ECO:0000313" key="3">
    <source>
        <dbReference type="Proteomes" id="UP000838756"/>
    </source>
</evidence>
<evidence type="ECO:0000259" key="1">
    <source>
        <dbReference type="PROSITE" id="PS50878"/>
    </source>
</evidence>
<dbReference type="GO" id="GO:0071897">
    <property type="term" value="P:DNA biosynthetic process"/>
    <property type="evidence" value="ECO:0007669"/>
    <property type="project" value="UniProtKB-ARBA"/>
</dbReference>
<dbReference type="Proteomes" id="UP000838756">
    <property type="component" value="Unassembled WGS sequence"/>
</dbReference>
<gene>
    <name evidence="2" type="primary">jg4525</name>
    <name evidence="2" type="ORF">PAEG_LOCUS23300</name>
</gene>
<feature type="non-terminal residue" evidence="2">
    <location>
        <position position="1"/>
    </location>
</feature>
<sequence>PEHLIALLKNLYCSSEGVVRIDEITSKPFKFRKGVRQGCVLSPILFNIYGEYIMRRTLEGWDGGVRIGGVKLTNLRYADDTTLLAASETEMTSLLDRMERISNAMGLFINRSKTKAMVVDRAGRLELTGSLNLEIVENFIYLGSNISATGSCETEVRRQIGLATSAMSQLHRTWKDRNISIKTKVRLVRALIFPIFTYAAETWTIKAADRQRIDAFEMWCWRKMLRIPWTAHRTNASFLRQLKITRRLSNTCLKRILEYFGHIARRDGDNLQKIVVTGKVEGKRPRGRSPIRWSDQIRSALDIKVHTALNVAQSRVKWHKSSKKL</sequence>
<name>A0A8S4S834_9NEOP</name>
<proteinExistence type="predicted"/>
<dbReference type="SUPFAM" id="SSF56672">
    <property type="entry name" value="DNA/RNA polymerases"/>
    <property type="match status" value="1"/>
</dbReference>
<dbReference type="OrthoDB" id="425681at2759"/>
<dbReference type="PROSITE" id="PS50878">
    <property type="entry name" value="RT_POL"/>
    <property type="match status" value="1"/>
</dbReference>
<dbReference type="PANTHER" id="PTHR47027">
    <property type="entry name" value="REVERSE TRANSCRIPTASE DOMAIN-CONTAINING PROTEIN"/>
    <property type="match status" value="1"/>
</dbReference>
<reference evidence="2" key="1">
    <citation type="submission" date="2022-03" db="EMBL/GenBank/DDBJ databases">
        <authorList>
            <person name="Lindestad O."/>
        </authorList>
    </citation>
    <scope>NUCLEOTIDE SEQUENCE</scope>
</reference>